<dbReference type="InterPro" id="IPR036915">
    <property type="entry name" value="Cyclin-like_sf"/>
</dbReference>
<gene>
    <name evidence="6" type="ORF">KP509_07G089200</name>
</gene>
<keyword evidence="7" id="KW-1185">Reference proteome</keyword>
<dbReference type="InterPro" id="IPR012389">
    <property type="entry name" value="Cyclin_P/U"/>
</dbReference>
<keyword evidence="2" id="KW-0132">Cell division</keyword>
<evidence type="ECO:0000256" key="2">
    <source>
        <dbReference type="ARBA" id="ARBA00022618"/>
    </source>
</evidence>
<proteinExistence type="inferred from homology"/>
<sequence>MAFGSAISREVCPPVARSRPFTCAAMERANVSQQEECATLIGVLASLIERVVARNKHCSPQSEGHCQKFAAFSGRCVPSISILQYLERIFAYAKCSDSCYVVAYLYIDRLLQQHPDLRITSLNIHRILIASILISAKFLDDRHYDNGHYARIGGISTKDLNQLEWSFLFLIDFRLHVNVNVYQSYCSHLEREVAFGGGYRIEKALEAVCADHRDSERCQTHSIPRIQGSGVQG</sequence>
<evidence type="ECO:0000256" key="1">
    <source>
        <dbReference type="ARBA" id="ARBA00007215"/>
    </source>
</evidence>
<dbReference type="InterPro" id="IPR013922">
    <property type="entry name" value="Cyclin_PHO80-like"/>
</dbReference>
<keyword evidence="4" id="KW-0131">Cell cycle</keyword>
<name>A0A8T2UNK4_CERRI</name>
<keyword evidence="3 5" id="KW-0195">Cyclin</keyword>
<dbReference type="PANTHER" id="PTHR15615:SF108">
    <property type="entry name" value="PROTEIN CNPPD1"/>
    <property type="match status" value="1"/>
</dbReference>
<evidence type="ECO:0000256" key="5">
    <source>
        <dbReference type="PIRNR" id="PIRNR027110"/>
    </source>
</evidence>
<comment type="similarity">
    <text evidence="1">Belongs to the cyclin family. Cyclin U/P subfamily.</text>
</comment>
<dbReference type="EMBL" id="CM035412">
    <property type="protein sequence ID" value="KAH7433849.1"/>
    <property type="molecule type" value="Genomic_DNA"/>
</dbReference>
<evidence type="ECO:0000256" key="4">
    <source>
        <dbReference type="ARBA" id="ARBA00023306"/>
    </source>
</evidence>
<dbReference type="PIRSF" id="PIRSF027110">
    <property type="entry name" value="PREG"/>
    <property type="match status" value="1"/>
</dbReference>
<evidence type="ECO:0000256" key="3">
    <source>
        <dbReference type="ARBA" id="ARBA00023127"/>
    </source>
</evidence>
<protein>
    <recommendedName>
        <fullName evidence="5">Cyclin</fullName>
    </recommendedName>
</protein>
<dbReference type="GO" id="GO:0019901">
    <property type="term" value="F:protein kinase binding"/>
    <property type="evidence" value="ECO:0007669"/>
    <property type="project" value="UniProtKB-UniRule"/>
</dbReference>
<dbReference type="OrthoDB" id="337735at2759"/>
<accession>A0A8T2UNK4</accession>
<dbReference type="Proteomes" id="UP000825935">
    <property type="component" value="Chromosome 7"/>
</dbReference>
<evidence type="ECO:0000313" key="6">
    <source>
        <dbReference type="EMBL" id="KAH7433849.1"/>
    </source>
</evidence>
<dbReference type="Pfam" id="PF08613">
    <property type="entry name" value="Cyclin"/>
    <property type="match status" value="1"/>
</dbReference>
<dbReference type="OMA" id="HSIPRIQ"/>
<reference evidence="6" key="1">
    <citation type="submission" date="2021-08" db="EMBL/GenBank/DDBJ databases">
        <title>WGS assembly of Ceratopteris richardii.</title>
        <authorList>
            <person name="Marchant D.B."/>
            <person name="Chen G."/>
            <person name="Jenkins J."/>
            <person name="Shu S."/>
            <person name="Leebens-Mack J."/>
            <person name="Grimwood J."/>
            <person name="Schmutz J."/>
            <person name="Soltis P."/>
            <person name="Soltis D."/>
            <person name="Chen Z.-H."/>
        </authorList>
    </citation>
    <scope>NUCLEOTIDE SEQUENCE</scope>
    <source>
        <strain evidence="6">Whitten #5841</strain>
        <tissue evidence="6">Leaf</tissue>
    </source>
</reference>
<organism evidence="6 7">
    <name type="scientific">Ceratopteris richardii</name>
    <name type="common">Triangle waterfern</name>
    <dbReference type="NCBI Taxonomy" id="49495"/>
    <lineage>
        <taxon>Eukaryota</taxon>
        <taxon>Viridiplantae</taxon>
        <taxon>Streptophyta</taxon>
        <taxon>Embryophyta</taxon>
        <taxon>Tracheophyta</taxon>
        <taxon>Polypodiopsida</taxon>
        <taxon>Polypodiidae</taxon>
        <taxon>Polypodiales</taxon>
        <taxon>Pteridineae</taxon>
        <taxon>Pteridaceae</taxon>
        <taxon>Parkerioideae</taxon>
        <taxon>Ceratopteris</taxon>
    </lineage>
</organism>
<dbReference type="GO" id="GO:0051301">
    <property type="term" value="P:cell division"/>
    <property type="evidence" value="ECO:0007669"/>
    <property type="project" value="UniProtKB-UniRule"/>
</dbReference>
<dbReference type="Gene3D" id="1.10.472.10">
    <property type="entry name" value="Cyclin-like"/>
    <property type="match status" value="1"/>
</dbReference>
<dbReference type="PANTHER" id="PTHR15615">
    <property type="match status" value="1"/>
</dbReference>
<dbReference type="AlphaFoldDB" id="A0A8T2UNK4"/>
<dbReference type="SUPFAM" id="SSF47954">
    <property type="entry name" value="Cyclin-like"/>
    <property type="match status" value="1"/>
</dbReference>
<comment type="caution">
    <text evidence="6">The sequence shown here is derived from an EMBL/GenBank/DDBJ whole genome shotgun (WGS) entry which is preliminary data.</text>
</comment>
<evidence type="ECO:0000313" key="7">
    <source>
        <dbReference type="Proteomes" id="UP000825935"/>
    </source>
</evidence>